<keyword evidence="2" id="KW-1185">Reference proteome</keyword>
<dbReference type="SUPFAM" id="SSF160379">
    <property type="entry name" value="SP0830-like"/>
    <property type="match status" value="1"/>
</dbReference>
<dbReference type="PIRSF" id="PIRSF008502">
    <property type="entry name" value="UCP008502"/>
    <property type="match status" value="1"/>
</dbReference>
<gene>
    <name evidence="1" type="ORF">DI53_2948</name>
</gene>
<dbReference type="AlphaFoldDB" id="A0A0B8SZQ2"/>
<name>A0A0B8SZQ2_9SPHI</name>
<dbReference type="PANTHER" id="PTHR36439">
    <property type="entry name" value="BLL4334 PROTEIN"/>
    <property type="match status" value="1"/>
</dbReference>
<dbReference type="STRING" id="1229276.DI53_2948"/>
<evidence type="ECO:0000313" key="1">
    <source>
        <dbReference type="EMBL" id="KGE13417.1"/>
    </source>
</evidence>
<comment type="caution">
    <text evidence="1">The sequence shown here is derived from an EMBL/GenBank/DDBJ whole genome shotgun (WGS) entry which is preliminary data.</text>
</comment>
<sequence>MKEQKQTTYIVLLRAVNVSGKNMIKMAELRQELQVAGFSNVITYIQSGNILLKSLEPADIVAGKVKVLIEDKFGLTLEVFVLDRSFLQKALDKIPIKGKLAPNHLFITVLNKEPDKALLEKVKAIDHADETFDIVENILYFYLPNGAARAKMSNNYFEKKLHVIATGRNLNTYQKLLELAENF</sequence>
<dbReference type="Proteomes" id="UP000031802">
    <property type="component" value="Unassembled WGS sequence"/>
</dbReference>
<reference evidence="2" key="1">
    <citation type="submission" date="2014-04" db="EMBL/GenBank/DDBJ databases">
        <title>Whole-Genome optical mapping and complete genome sequence of Sphingobacterium deserti sp. nov., a new spaces isolated from desert in the west of China.</title>
        <authorList>
            <person name="Teng C."/>
            <person name="Zhou Z."/>
            <person name="Li X."/>
            <person name="Chen M."/>
            <person name="Lin M."/>
            <person name="Wang L."/>
            <person name="Su S."/>
            <person name="Zhang C."/>
            <person name="Zhang W."/>
        </authorList>
    </citation>
    <scope>NUCLEOTIDE SEQUENCE [LARGE SCALE GENOMIC DNA]</scope>
    <source>
        <strain evidence="2">ACCC05744</strain>
    </source>
</reference>
<dbReference type="Gene3D" id="3.30.70.1280">
    <property type="entry name" value="SP0830-like domains"/>
    <property type="match status" value="1"/>
</dbReference>
<proteinExistence type="predicted"/>
<dbReference type="OrthoDB" id="9806494at2"/>
<dbReference type="Pfam" id="PF08002">
    <property type="entry name" value="DUF1697"/>
    <property type="match status" value="1"/>
</dbReference>
<evidence type="ECO:0008006" key="3">
    <source>
        <dbReference type="Google" id="ProtNLM"/>
    </source>
</evidence>
<dbReference type="PANTHER" id="PTHR36439:SF1">
    <property type="entry name" value="DUF1697 DOMAIN-CONTAINING PROTEIN"/>
    <property type="match status" value="1"/>
</dbReference>
<reference evidence="1 2" key="2">
    <citation type="journal article" date="2015" name="PLoS ONE">
        <title>Whole-Genome Optical Mapping and Finished Genome Sequence of Sphingobacterium deserti sp. nov., a New Species Isolated from the Western Desert of China.</title>
        <authorList>
            <person name="Teng C."/>
            <person name="Zhou Z."/>
            <person name="Molnar I."/>
            <person name="Li X."/>
            <person name="Tang R."/>
            <person name="Chen M."/>
            <person name="Wang L."/>
            <person name="Su S."/>
            <person name="Zhang W."/>
            <person name="Lin M."/>
        </authorList>
    </citation>
    <scope>NUCLEOTIDE SEQUENCE [LARGE SCALE GENOMIC DNA]</scope>
    <source>
        <strain evidence="2">ACCC05744</strain>
    </source>
</reference>
<dbReference type="EMBL" id="JJMU01000053">
    <property type="protein sequence ID" value="KGE13417.1"/>
    <property type="molecule type" value="Genomic_DNA"/>
</dbReference>
<organism evidence="1 2">
    <name type="scientific">Sphingobacterium deserti</name>
    <dbReference type="NCBI Taxonomy" id="1229276"/>
    <lineage>
        <taxon>Bacteria</taxon>
        <taxon>Pseudomonadati</taxon>
        <taxon>Bacteroidota</taxon>
        <taxon>Sphingobacteriia</taxon>
        <taxon>Sphingobacteriales</taxon>
        <taxon>Sphingobacteriaceae</taxon>
        <taxon>Sphingobacterium</taxon>
    </lineage>
</organism>
<evidence type="ECO:0000313" key="2">
    <source>
        <dbReference type="Proteomes" id="UP000031802"/>
    </source>
</evidence>
<dbReference type="InterPro" id="IPR012545">
    <property type="entry name" value="DUF1697"/>
</dbReference>
<dbReference type="PATRIC" id="fig|1229276.3.peg.3049"/>
<dbReference type="eggNOG" id="COG3797">
    <property type="taxonomic scope" value="Bacteria"/>
</dbReference>
<dbReference type="RefSeq" id="WP_037501023.1">
    <property type="nucleotide sequence ID" value="NZ_JJMU01000053.1"/>
</dbReference>
<accession>A0A0B8SZQ2</accession>
<protein>
    <recommendedName>
        <fullName evidence="3">DUF1697 domain-containing protein</fullName>
    </recommendedName>
</protein>